<protein>
    <submittedName>
        <fullName evidence="2">Class I SAM-dependent methyltransferase</fullName>
    </submittedName>
</protein>
<dbReference type="EMBL" id="JAQGLA010000007">
    <property type="protein sequence ID" value="MDA3625241.1"/>
    <property type="molecule type" value="Genomic_DNA"/>
</dbReference>
<accession>A0ABT4UU43</accession>
<dbReference type="InterPro" id="IPR052356">
    <property type="entry name" value="Thiol_S-MT"/>
</dbReference>
<organism evidence="2 3">
    <name type="scientific">Saccharopolyspora oryzae</name>
    <dbReference type="NCBI Taxonomy" id="2997343"/>
    <lineage>
        <taxon>Bacteria</taxon>
        <taxon>Bacillati</taxon>
        <taxon>Actinomycetota</taxon>
        <taxon>Actinomycetes</taxon>
        <taxon>Pseudonocardiales</taxon>
        <taxon>Pseudonocardiaceae</taxon>
        <taxon>Saccharopolyspora</taxon>
    </lineage>
</organism>
<dbReference type="InterPro" id="IPR029063">
    <property type="entry name" value="SAM-dependent_MTases_sf"/>
</dbReference>
<name>A0ABT4UU43_9PSEU</name>
<evidence type="ECO:0000259" key="1">
    <source>
        <dbReference type="Pfam" id="PF08241"/>
    </source>
</evidence>
<keyword evidence="2" id="KW-0489">Methyltransferase</keyword>
<keyword evidence="3" id="KW-1185">Reference proteome</keyword>
<dbReference type="Pfam" id="PF08241">
    <property type="entry name" value="Methyltransf_11"/>
    <property type="match status" value="1"/>
</dbReference>
<dbReference type="GO" id="GO:0008168">
    <property type="term" value="F:methyltransferase activity"/>
    <property type="evidence" value="ECO:0007669"/>
    <property type="project" value="UniProtKB-KW"/>
</dbReference>
<dbReference type="GO" id="GO:0032259">
    <property type="term" value="P:methylation"/>
    <property type="evidence" value="ECO:0007669"/>
    <property type="project" value="UniProtKB-KW"/>
</dbReference>
<dbReference type="InterPro" id="IPR013216">
    <property type="entry name" value="Methyltransf_11"/>
</dbReference>
<dbReference type="CDD" id="cd02440">
    <property type="entry name" value="AdoMet_MTases"/>
    <property type="match status" value="1"/>
</dbReference>
<dbReference type="Gene3D" id="3.40.50.150">
    <property type="entry name" value="Vaccinia Virus protein VP39"/>
    <property type="match status" value="1"/>
</dbReference>
<gene>
    <name evidence="2" type="ORF">OU415_07330</name>
</gene>
<reference evidence="2 3" key="1">
    <citation type="submission" date="2022-11" db="EMBL/GenBank/DDBJ databases">
        <title>Draft genome sequence of Saccharopolyspora sp. WRP15-2 isolated from rhizosphere soils of wild rice in Thailand.</title>
        <authorList>
            <person name="Duangmal K."/>
            <person name="Kammanee S."/>
            <person name="Muangham S."/>
        </authorList>
    </citation>
    <scope>NUCLEOTIDE SEQUENCE [LARGE SCALE GENOMIC DNA]</scope>
    <source>
        <strain evidence="2 3">WRP15-2</strain>
    </source>
</reference>
<dbReference type="PANTHER" id="PTHR45036">
    <property type="entry name" value="METHYLTRANSFERASE LIKE 7B"/>
    <property type="match status" value="1"/>
</dbReference>
<evidence type="ECO:0000313" key="2">
    <source>
        <dbReference type="EMBL" id="MDA3625241.1"/>
    </source>
</evidence>
<dbReference type="SUPFAM" id="SSF53335">
    <property type="entry name" value="S-adenosyl-L-methionine-dependent methyltransferases"/>
    <property type="match status" value="1"/>
</dbReference>
<dbReference type="PANTHER" id="PTHR45036:SF1">
    <property type="entry name" value="METHYLTRANSFERASE LIKE 7A"/>
    <property type="match status" value="1"/>
</dbReference>
<feature type="domain" description="Methyltransferase type 11" evidence="1">
    <location>
        <begin position="54"/>
        <end position="148"/>
    </location>
</feature>
<keyword evidence="2" id="KW-0808">Transferase</keyword>
<sequence>MSASSASGDRPPELRRFQHPRFGRFWVRVSEIADRRGAVEHRRRLVSGTTGRVLEIGSGNGRNFQHYPASVTEVVAVEPNDELRVHSERNAASAPVPVRVVPGHADALPGESSSFDGVVLCQVLCSVPDPASALREIRRVLRPQGKVHFLEHVRSSRRLVGAFQEGIAPIWRRLCGGCELHRDTASEIEGAGFALGSVRRFGFSPGPLFWMTYVLGTAAPDDHADHP</sequence>
<comment type="caution">
    <text evidence="2">The sequence shown here is derived from an EMBL/GenBank/DDBJ whole genome shotgun (WGS) entry which is preliminary data.</text>
</comment>
<proteinExistence type="predicted"/>
<dbReference type="Proteomes" id="UP001210380">
    <property type="component" value="Unassembled WGS sequence"/>
</dbReference>
<evidence type="ECO:0000313" key="3">
    <source>
        <dbReference type="Proteomes" id="UP001210380"/>
    </source>
</evidence>